<keyword evidence="4 6" id="KW-0289">Folate biosynthesis</keyword>
<evidence type="ECO:0000256" key="3">
    <source>
        <dbReference type="ARBA" id="ARBA00005708"/>
    </source>
</evidence>
<dbReference type="GO" id="GO:0046654">
    <property type="term" value="P:tetrahydrofolate biosynthetic process"/>
    <property type="evidence" value="ECO:0007669"/>
    <property type="project" value="UniProtKB-UniRule"/>
</dbReference>
<dbReference type="GO" id="GO:0005737">
    <property type="term" value="C:cytoplasm"/>
    <property type="evidence" value="ECO:0007669"/>
    <property type="project" value="TreeGrafter"/>
</dbReference>
<evidence type="ECO:0000256" key="1">
    <source>
        <dbReference type="ARBA" id="ARBA00001353"/>
    </source>
</evidence>
<reference evidence="8" key="1">
    <citation type="submission" date="2024-05" db="EMBL/GenBank/DDBJ databases">
        <authorList>
            <person name="Kim S."/>
            <person name="Heo J."/>
            <person name="Choi H."/>
            <person name="Choi Y."/>
            <person name="Kwon S.-W."/>
            <person name="Kim Y."/>
        </authorList>
    </citation>
    <scope>NUCLEOTIDE SEQUENCE</scope>
    <source>
        <strain evidence="8">KACC 23698</strain>
    </source>
</reference>
<feature type="domain" description="Dihydroneopterin aldolase/epimerase" evidence="7">
    <location>
        <begin position="5"/>
        <end position="118"/>
    </location>
</feature>
<evidence type="ECO:0000256" key="5">
    <source>
        <dbReference type="ARBA" id="ARBA00023239"/>
    </source>
</evidence>
<gene>
    <name evidence="8" type="primary">folB</name>
    <name evidence="8" type="ORF">ABEG18_16100</name>
</gene>
<dbReference type="AlphaFoldDB" id="A0AAU7JA71"/>
<dbReference type="Gene3D" id="3.30.1130.10">
    <property type="match status" value="1"/>
</dbReference>
<dbReference type="Pfam" id="PF02152">
    <property type="entry name" value="FolB"/>
    <property type="match status" value="1"/>
</dbReference>
<proteinExistence type="inferred from homology"/>
<protein>
    <recommendedName>
        <fullName evidence="6">7,8-dihydroneopterin aldolase</fullName>
        <ecNumber evidence="6">4.1.2.25</ecNumber>
    </recommendedName>
</protein>
<dbReference type="SMART" id="SM00905">
    <property type="entry name" value="FolB"/>
    <property type="match status" value="1"/>
</dbReference>
<comment type="pathway">
    <text evidence="2 6">Cofactor biosynthesis; tetrahydrofolate biosynthesis; 2-amino-4-hydroxy-6-hydroxymethyl-7,8-dihydropteridine diphosphate from 7,8-dihydroneopterin triphosphate: step 3/4.</text>
</comment>
<dbReference type="PANTHER" id="PTHR42844:SF1">
    <property type="entry name" value="DIHYDRONEOPTERIN ALDOLASE 1-RELATED"/>
    <property type="match status" value="1"/>
</dbReference>
<evidence type="ECO:0000313" key="8">
    <source>
        <dbReference type="EMBL" id="XBO37246.1"/>
    </source>
</evidence>
<dbReference type="NCBIfam" id="TIGR00525">
    <property type="entry name" value="folB"/>
    <property type="match status" value="1"/>
</dbReference>
<comment type="similarity">
    <text evidence="3 6">Belongs to the DHNA family.</text>
</comment>
<dbReference type="PANTHER" id="PTHR42844">
    <property type="entry name" value="DIHYDRONEOPTERIN ALDOLASE 1-RELATED"/>
    <property type="match status" value="1"/>
</dbReference>
<dbReference type="InterPro" id="IPR006157">
    <property type="entry name" value="FolB_dom"/>
</dbReference>
<dbReference type="SUPFAM" id="SSF55620">
    <property type="entry name" value="Tetrahydrobiopterin biosynthesis enzymes-like"/>
    <property type="match status" value="1"/>
</dbReference>
<accession>A0AAU7JA71</accession>
<sequence length="122" mass="13343">MTDRITLSRIAIYARHGVLPEEERLGQRFFITVTCEADLAAAGRGDDYSQAVCYGAVADLVVAIATKRRFRIIEGLAEAIAAEILAAQPRVAAVVVKVEKPEAPVEHILDTVSVEIERRRNA</sequence>
<comment type="catalytic activity">
    <reaction evidence="1 6">
        <text>7,8-dihydroneopterin = 6-hydroxymethyl-7,8-dihydropterin + glycolaldehyde</text>
        <dbReference type="Rhea" id="RHEA:10540"/>
        <dbReference type="ChEBI" id="CHEBI:17001"/>
        <dbReference type="ChEBI" id="CHEBI:17071"/>
        <dbReference type="ChEBI" id="CHEBI:44841"/>
        <dbReference type="EC" id="4.1.2.25"/>
    </reaction>
</comment>
<dbReference type="InterPro" id="IPR006156">
    <property type="entry name" value="Dihydroneopterin_aldolase"/>
</dbReference>
<dbReference type="RefSeq" id="WP_406854068.1">
    <property type="nucleotide sequence ID" value="NZ_CP157484.1"/>
</dbReference>
<evidence type="ECO:0000259" key="7">
    <source>
        <dbReference type="SMART" id="SM00905"/>
    </source>
</evidence>
<dbReference type="EMBL" id="CP157484">
    <property type="protein sequence ID" value="XBO37246.1"/>
    <property type="molecule type" value="Genomic_DNA"/>
</dbReference>
<evidence type="ECO:0000256" key="4">
    <source>
        <dbReference type="ARBA" id="ARBA00022909"/>
    </source>
</evidence>
<organism evidence="8">
    <name type="scientific">Alsobacter sp. KACC 23698</name>
    <dbReference type="NCBI Taxonomy" id="3149229"/>
    <lineage>
        <taxon>Bacteria</taxon>
        <taxon>Pseudomonadati</taxon>
        <taxon>Pseudomonadota</taxon>
        <taxon>Alphaproteobacteria</taxon>
        <taxon>Hyphomicrobiales</taxon>
        <taxon>Alsobacteraceae</taxon>
        <taxon>Alsobacter</taxon>
    </lineage>
</organism>
<dbReference type="InterPro" id="IPR043133">
    <property type="entry name" value="GTP-CH-I_C/QueF"/>
</dbReference>
<evidence type="ECO:0000256" key="2">
    <source>
        <dbReference type="ARBA" id="ARBA00005013"/>
    </source>
</evidence>
<comment type="function">
    <text evidence="6">Catalyzes the conversion of 7,8-dihydroneopterin to 6-hydroxymethyl-7,8-dihydropterin.</text>
</comment>
<dbReference type="EC" id="4.1.2.25" evidence="6"/>
<evidence type="ECO:0000256" key="6">
    <source>
        <dbReference type="RuleBase" id="RU362079"/>
    </source>
</evidence>
<dbReference type="GO" id="GO:0004150">
    <property type="term" value="F:dihydroneopterin aldolase activity"/>
    <property type="evidence" value="ECO:0007669"/>
    <property type="project" value="UniProtKB-UniRule"/>
</dbReference>
<keyword evidence="5 6" id="KW-0456">Lyase</keyword>
<name>A0AAU7JA71_9HYPH</name>
<dbReference type="GO" id="GO:0046656">
    <property type="term" value="P:folic acid biosynthetic process"/>
    <property type="evidence" value="ECO:0007669"/>
    <property type="project" value="UniProtKB-UniRule"/>
</dbReference>
<dbReference type="NCBIfam" id="TIGR00526">
    <property type="entry name" value="folB_dom"/>
    <property type="match status" value="1"/>
</dbReference>